<dbReference type="PATRIC" id="fig|1396.539.peg.4349"/>
<dbReference type="SUPFAM" id="SSF159501">
    <property type="entry name" value="EreA/ChaN-like"/>
    <property type="match status" value="1"/>
</dbReference>
<evidence type="ECO:0000313" key="1">
    <source>
        <dbReference type="EMBL" id="KZD27292.1"/>
    </source>
</evidence>
<reference evidence="1 2" key="1">
    <citation type="submission" date="2015-09" db="EMBL/GenBank/DDBJ databases">
        <title>Bacillus cereus food isolates.</title>
        <authorList>
            <person name="Boekhorst J."/>
        </authorList>
    </citation>
    <scope>NUCLEOTIDE SEQUENCE [LARGE SCALE GENOMIC DNA]</scope>
    <source>
        <strain evidence="1 2">B4082</strain>
    </source>
</reference>
<comment type="caution">
    <text evidence="1">The sequence shown here is derived from an EMBL/GenBank/DDBJ whole genome shotgun (WGS) entry which is preliminary data.</text>
</comment>
<organism evidence="1 2">
    <name type="scientific">Bacillus cereus</name>
    <dbReference type="NCBI Taxonomy" id="1396"/>
    <lineage>
        <taxon>Bacteria</taxon>
        <taxon>Bacillati</taxon>
        <taxon>Bacillota</taxon>
        <taxon>Bacilli</taxon>
        <taxon>Bacillales</taxon>
        <taxon>Bacillaceae</taxon>
        <taxon>Bacillus</taxon>
        <taxon>Bacillus cereus group</taxon>
    </lineage>
</organism>
<dbReference type="AlphaFoldDB" id="A0A164BQP6"/>
<proteinExistence type="predicted"/>
<dbReference type="Gene3D" id="3.40.1660.10">
    <property type="entry name" value="EreA-like (biosynthetic domain)"/>
    <property type="match status" value="1"/>
</dbReference>
<name>A0A164BQP6_BACCE</name>
<gene>
    <name evidence="1" type="ORF">B4082_5444</name>
</gene>
<sequence length="52" mass="5714">MTKTWLSEQHPIFAGITTEGPDIPKTVDISLGKSFDILVQIQKVSPSQLFAV</sequence>
<dbReference type="Proteomes" id="UP000076501">
    <property type="component" value="Unassembled WGS sequence"/>
</dbReference>
<dbReference type="EMBL" id="LJKA01000075">
    <property type="protein sequence ID" value="KZD27292.1"/>
    <property type="molecule type" value="Genomic_DNA"/>
</dbReference>
<protein>
    <submittedName>
        <fullName evidence="1">Succinoglycan biosynthesis protein</fullName>
    </submittedName>
</protein>
<evidence type="ECO:0000313" key="2">
    <source>
        <dbReference type="Proteomes" id="UP000076501"/>
    </source>
</evidence>
<accession>A0A164BQP6</accession>